<reference evidence="2" key="1">
    <citation type="journal article" date="2019" name="Int. J. Syst. Evol. Microbiol.">
        <title>The Global Catalogue of Microorganisms (GCM) 10K type strain sequencing project: providing services to taxonomists for standard genome sequencing and annotation.</title>
        <authorList>
            <consortium name="The Broad Institute Genomics Platform"/>
            <consortium name="The Broad Institute Genome Sequencing Center for Infectious Disease"/>
            <person name="Wu L."/>
            <person name="Ma J."/>
        </authorList>
    </citation>
    <scope>NUCLEOTIDE SEQUENCE [LARGE SCALE GENOMIC DNA]</scope>
    <source>
        <strain evidence="2">JCM 16544</strain>
    </source>
</reference>
<evidence type="ECO:0000313" key="2">
    <source>
        <dbReference type="Proteomes" id="UP001501697"/>
    </source>
</evidence>
<protein>
    <recommendedName>
        <fullName evidence="3">2-nitropropane dioxygenase</fullName>
    </recommendedName>
</protein>
<comment type="caution">
    <text evidence="1">The sequence shown here is derived from an EMBL/GenBank/DDBJ whole genome shotgun (WGS) entry which is preliminary data.</text>
</comment>
<evidence type="ECO:0000313" key="1">
    <source>
        <dbReference type="EMBL" id="GAA3635451.1"/>
    </source>
</evidence>
<dbReference type="Proteomes" id="UP001501697">
    <property type="component" value="Unassembled WGS sequence"/>
</dbReference>
<gene>
    <name evidence="1" type="ORF">GCM10022200_18460</name>
</gene>
<dbReference type="EMBL" id="BAAAYU010000005">
    <property type="protein sequence ID" value="GAA3635451.1"/>
    <property type="molecule type" value="Genomic_DNA"/>
</dbReference>
<name>A0ABP7ALC8_9MICO</name>
<dbReference type="RefSeq" id="WP_344737778.1">
    <property type="nucleotide sequence ID" value="NZ_BAAAYU010000005.1"/>
</dbReference>
<keyword evidence="2" id="KW-1185">Reference proteome</keyword>
<accession>A0ABP7ALC8</accession>
<proteinExistence type="predicted"/>
<organism evidence="1 2">
    <name type="scientific">Microbacterium awajiense</name>
    <dbReference type="NCBI Taxonomy" id="415214"/>
    <lineage>
        <taxon>Bacteria</taxon>
        <taxon>Bacillati</taxon>
        <taxon>Actinomycetota</taxon>
        <taxon>Actinomycetes</taxon>
        <taxon>Micrococcales</taxon>
        <taxon>Microbacteriaceae</taxon>
        <taxon>Microbacterium</taxon>
    </lineage>
</organism>
<evidence type="ECO:0008006" key="3">
    <source>
        <dbReference type="Google" id="ProtNLM"/>
    </source>
</evidence>
<sequence>MEPEIATSAAPRSAQVPLAVRLHLGRAAVQTIAHRVGADLLHIKGDTVDPTLRPGRPAGSDVDVLVRPAHVVVLDSALRRHGWSVYSTFRGGSPFGHAQTYRHDVWGYLDLHRFFPGIELDAASAFARLWRDRASVTFGGVACAVPGVAAQATILAVNAARAGAYARTEVDQMWRDATPRLRAAIDREVRALDARLAFDAAFGELERHRGARTYRLWKAVSDGGGRAEEWWGRLRASRGIREAFDVLVLAPQVNTEVLSHRLGRTPTRSDVIGEFFRRPLRGARRIGTRHRR</sequence>